<evidence type="ECO:0000313" key="4">
    <source>
        <dbReference type="Proteomes" id="UP000005309"/>
    </source>
</evidence>
<organism evidence="3 4">
    <name type="scientific">Selenomonas flueggei ATCC 43531</name>
    <dbReference type="NCBI Taxonomy" id="638302"/>
    <lineage>
        <taxon>Bacteria</taxon>
        <taxon>Bacillati</taxon>
        <taxon>Bacillota</taxon>
        <taxon>Negativicutes</taxon>
        <taxon>Selenomonadales</taxon>
        <taxon>Selenomonadaceae</taxon>
        <taxon>Selenomonas</taxon>
    </lineage>
</organism>
<keyword evidence="4" id="KW-1185">Reference proteome</keyword>
<proteinExistence type="predicted"/>
<comment type="caution">
    <text evidence="3">The sequence shown here is derived from an EMBL/GenBank/DDBJ whole genome shotgun (WGS) entry which is preliminary data.</text>
</comment>
<dbReference type="EMBL" id="ACLA01000021">
    <property type="protein sequence ID" value="EEQ48176.1"/>
    <property type="molecule type" value="Genomic_DNA"/>
</dbReference>
<evidence type="ECO:0000313" key="3">
    <source>
        <dbReference type="EMBL" id="EEQ48176.1"/>
    </source>
</evidence>
<evidence type="ECO:0000259" key="2">
    <source>
        <dbReference type="Pfam" id="PF10135"/>
    </source>
</evidence>
<dbReference type="OrthoDB" id="9796740at2"/>
<reference evidence="3 4" key="1">
    <citation type="submission" date="2009-04" db="EMBL/GenBank/DDBJ databases">
        <authorList>
            <person name="Qin X."/>
            <person name="Bachman B."/>
            <person name="Battles P."/>
            <person name="Bell A."/>
            <person name="Bess C."/>
            <person name="Bickham C."/>
            <person name="Chaboub L."/>
            <person name="Chen D."/>
            <person name="Coyle M."/>
            <person name="Deiros D.R."/>
            <person name="Dinh H."/>
            <person name="Forbes L."/>
            <person name="Fowler G."/>
            <person name="Francisco L."/>
            <person name="Fu Q."/>
            <person name="Gubbala S."/>
            <person name="Hale W."/>
            <person name="Han Y."/>
            <person name="Hemphill L."/>
            <person name="Highlander S.K."/>
            <person name="Hirani K."/>
            <person name="Hogues M."/>
            <person name="Jackson L."/>
            <person name="Jakkamsetti A."/>
            <person name="Javaid M."/>
            <person name="Jiang H."/>
            <person name="Korchina V."/>
            <person name="Kovar C."/>
            <person name="Lara F."/>
            <person name="Lee S."/>
            <person name="Mata R."/>
            <person name="Mathew T."/>
            <person name="Moen C."/>
            <person name="Morales K."/>
            <person name="Munidasa M."/>
            <person name="Nazareth L."/>
            <person name="Ngo R."/>
            <person name="Nguyen L."/>
            <person name="Okwuonu G."/>
            <person name="Ongeri F."/>
            <person name="Patil S."/>
            <person name="Petrosino J."/>
            <person name="Pham C."/>
            <person name="Pham P."/>
            <person name="Pu L.-L."/>
            <person name="Puazo M."/>
            <person name="Raj R."/>
            <person name="Reid J."/>
            <person name="Rouhana J."/>
            <person name="Saada N."/>
            <person name="Shang Y."/>
            <person name="Simmons D."/>
            <person name="Thornton R."/>
            <person name="Warren J."/>
            <person name="Weissenberger G."/>
            <person name="Zhang J."/>
            <person name="Zhang L."/>
            <person name="Zhou C."/>
            <person name="Zhu D."/>
            <person name="Muzny D."/>
            <person name="Worley K."/>
            <person name="Gibbs R."/>
        </authorList>
    </citation>
    <scope>NUCLEOTIDE SEQUENCE [LARGE SCALE GENOMIC DNA]</scope>
    <source>
        <strain evidence="3 4">ATCC 43531</strain>
    </source>
</reference>
<protein>
    <submittedName>
        <fullName evidence="3">Peptidase, M23/M37 family</fullName>
    </submittedName>
</protein>
<dbReference type="RefSeq" id="WP_006690247.1">
    <property type="nucleotide sequence ID" value="NZ_GG694006.1"/>
</dbReference>
<dbReference type="InterPro" id="IPR019301">
    <property type="entry name" value="Flagellar_prot_FlgJ_N"/>
</dbReference>
<feature type="domain" description="Flagellar protein FlgJ N-terminal" evidence="2">
    <location>
        <begin position="91"/>
        <end position="140"/>
    </location>
</feature>
<dbReference type="Pfam" id="PF10135">
    <property type="entry name" value="Rod-binding"/>
    <property type="match status" value="1"/>
</dbReference>
<gene>
    <name evidence="3" type="primary">flgJ</name>
    <name evidence="3" type="ORF">HMPREF0908_1513</name>
</gene>
<feature type="region of interest" description="Disordered" evidence="1">
    <location>
        <begin position="40"/>
        <end position="69"/>
    </location>
</feature>
<evidence type="ECO:0000256" key="1">
    <source>
        <dbReference type="SAM" id="MobiDB-lite"/>
    </source>
</evidence>
<sequence>MTIQPIGDGSLLGNAAQASYDAARMNVEGKSFKAALDEVQRKADTAQSHTDQAAPTGHVPKNSMTADDLQQKKLREACEGFEAMFLSMMYKQMRATVPEGGLFGKKSNALKIFEDMRDTELMNEAAKSGGIGLADMMMKQLSPTIRKR</sequence>
<name>C4V4S9_9FIRM</name>
<dbReference type="STRING" id="638302.HMPREF0908_1513"/>
<dbReference type="eggNOG" id="COG3951">
    <property type="taxonomic scope" value="Bacteria"/>
</dbReference>
<dbReference type="AlphaFoldDB" id="C4V4S9"/>
<accession>C4V4S9</accession>
<dbReference type="Proteomes" id="UP000005309">
    <property type="component" value="Unassembled WGS sequence"/>
</dbReference>
<dbReference type="HOGENOM" id="CLU_1757553_0_0_9"/>